<gene>
    <name evidence="3" type="ORF">UFOVP1003_43</name>
    <name evidence="4" type="ORF">UFOVP1153_5</name>
    <name evidence="1" type="ORF">UFOVP493_5</name>
    <name evidence="2" type="ORF">UFOVP829_27</name>
</gene>
<evidence type="ECO:0000313" key="3">
    <source>
        <dbReference type="EMBL" id="CAB4177746.1"/>
    </source>
</evidence>
<name>A0A6J5Q5V3_9CAUD</name>
<evidence type="ECO:0000313" key="1">
    <source>
        <dbReference type="EMBL" id="CAB4146726.1"/>
    </source>
</evidence>
<organism evidence="3">
    <name type="scientific">uncultured Caudovirales phage</name>
    <dbReference type="NCBI Taxonomy" id="2100421"/>
    <lineage>
        <taxon>Viruses</taxon>
        <taxon>Duplodnaviria</taxon>
        <taxon>Heunggongvirae</taxon>
        <taxon>Uroviricota</taxon>
        <taxon>Caudoviricetes</taxon>
        <taxon>Peduoviridae</taxon>
        <taxon>Maltschvirus</taxon>
        <taxon>Maltschvirus maltsch</taxon>
    </lineage>
</organism>
<sequence>MTSNSNSNNANANANTEVRAVRIIESSTTGLPASYKYARKVLRVVLCLPSQKGWKSEKGVEVLWESYHYNPASKGPKSDYAKYLARAEAEASAYEAA</sequence>
<dbReference type="EMBL" id="LR797104">
    <property type="protein sequence ID" value="CAB4187277.1"/>
    <property type="molecule type" value="Genomic_DNA"/>
</dbReference>
<evidence type="ECO:0000313" key="4">
    <source>
        <dbReference type="EMBL" id="CAB4187277.1"/>
    </source>
</evidence>
<evidence type="ECO:0000313" key="2">
    <source>
        <dbReference type="EMBL" id="CAB4164327.1"/>
    </source>
</evidence>
<protein>
    <submittedName>
        <fullName evidence="3">Uncharacterized protein</fullName>
    </submittedName>
</protein>
<reference evidence="3" key="1">
    <citation type="submission" date="2020-05" db="EMBL/GenBank/DDBJ databases">
        <authorList>
            <person name="Chiriac C."/>
            <person name="Salcher M."/>
            <person name="Ghai R."/>
            <person name="Kavagutti S V."/>
        </authorList>
    </citation>
    <scope>NUCLEOTIDE SEQUENCE</scope>
</reference>
<proteinExistence type="predicted"/>
<dbReference type="EMBL" id="LR796951">
    <property type="protein sequence ID" value="CAB4177746.1"/>
    <property type="molecule type" value="Genomic_DNA"/>
</dbReference>
<accession>A0A6J5Q5V3</accession>
<dbReference type="EMBL" id="LR796473">
    <property type="protein sequence ID" value="CAB4146726.1"/>
    <property type="molecule type" value="Genomic_DNA"/>
</dbReference>
<dbReference type="EMBL" id="LR796764">
    <property type="protein sequence ID" value="CAB4164327.1"/>
    <property type="molecule type" value="Genomic_DNA"/>
</dbReference>